<keyword evidence="2" id="KW-0732">Signal</keyword>
<keyword evidence="1" id="KW-0812">Transmembrane</keyword>
<reference evidence="3 4" key="1">
    <citation type="journal article" date="2018" name="Proc. Natl. Acad. Sci. U.S.A.">
        <title>Draft genome sequence of Camellia sinensis var. sinensis provides insights into the evolution of the tea genome and tea quality.</title>
        <authorList>
            <person name="Wei C."/>
            <person name="Yang H."/>
            <person name="Wang S."/>
            <person name="Zhao J."/>
            <person name="Liu C."/>
            <person name="Gao L."/>
            <person name="Xia E."/>
            <person name="Lu Y."/>
            <person name="Tai Y."/>
            <person name="She G."/>
            <person name="Sun J."/>
            <person name="Cao H."/>
            <person name="Tong W."/>
            <person name="Gao Q."/>
            <person name="Li Y."/>
            <person name="Deng W."/>
            <person name="Jiang X."/>
            <person name="Wang W."/>
            <person name="Chen Q."/>
            <person name="Zhang S."/>
            <person name="Li H."/>
            <person name="Wu J."/>
            <person name="Wang P."/>
            <person name="Li P."/>
            <person name="Shi C."/>
            <person name="Zheng F."/>
            <person name="Jian J."/>
            <person name="Huang B."/>
            <person name="Shan D."/>
            <person name="Shi M."/>
            <person name="Fang C."/>
            <person name="Yue Y."/>
            <person name="Li F."/>
            <person name="Li D."/>
            <person name="Wei S."/>
            <person name="Han B."/>
            <person name="Jiang C."/>
            <person name="Yin Y."/>
            <person name="Xia T."/>
            <person name="Zhang Z."/>
            <person name="Bennetzen J.L."/>
            <person name="Zhao S."/>
            <person name="Wan X."/>
        </authorList>
    </citation>
    <scope>NUCLEOTIDE SEQUENCE [LARGE SCALE GENOMIC DNA]</scope>
    <source>
        <strain evidence="4">cv. Shuchazao</strain>
        <tissue evidence="3">Leaf</tissue>
    </source>
</reference>
<evidence type="ECO:0000313" key="4">
    <source>
        <dbReference type="Proteomes" id="UP000306102"/>
    </source>
</evidence>
<evidence type="ECO:0008006" key="5">
    <source>
        <dbReference type="Google" id="ProtNLM"/>
    </source>
</evidence>
<keyword evidence="1" id="KW-1133">Transmembrane helix</keyword>
<evidence type="ECO:0000313" key="3">
    <source>
        <dbReference type="EMBL" id="THG04261.1"/>
    </source>
</evidence>
<dbReference type="PANTHER" id="PTHR35107">
    <property type="entry name" value="EXPRESSED PROTEIN"/>
    <property type="match status" value="1"/>
</dbReference>
<feature type="transmembrane region" description="Helical" evidence="1">
    <location>
        <begin position="127"/>
        <end position="148"/>
    </location>
</feature>
<keyword evidence="4" id="KW-1185">Reference proteome</keyword>
<evidence type="ECO:0000256" key="2">
    <source>
        <dbReference type="SAM" id="SignalP"/>
    </source>
</evidence>
<comment type="caution">
    <text evidence="3">The sequence shown here is derived from an EMBL/GenBank/DDBJ whole genome shotgun (WGS) entry which is preliminary data.</text>
</comment>
<evidence type="ECO:0000256" key="1">
    <source>
        <dbReference type="SAM" id="Phobius"/>
    </source>
</evidence>
<name>A0A4S4DMN7_CAMSN</name>
<dbReference type="AlphaFoldDB" id="A0A4S4DMN7"/>
<feature type="chain" id="PRO_5020638670" description="Legume lectin domain-containing protein" evidence="2">
    <location>
        <begin position="26"/>
        <end position="235"/>
    </location>
</feature>
<dbReference type="PANTHER" id="PTHR35107:SF2">
    <property type="entry name" value="EXPRESSED PROTEIN"/>
    <property type="match status" value="1"/>
</dbReference>
<protein>
    <recommendedName>
        <fullName evidence="5">Legume lectin domain-containing protein</fullName>
    </recommendedName>
</protein>
<sequence length="235" mass="25618">MAISSHHLLLRLSILLALLAISANARPGPHFHPCKTLIFFTTNSRSNPLLHQNPNFSPENPSSTGPSLTFFFTQSRDFDPKLTFLPSHPSHMVHRSKIDDEIRPLPLGFHASLHDRTKGILRDVGSLLLGVACGAITAGTLYLIWSLFADPNSFEFRDSDDDFDGADDVNPKKMGYIAVPAADTPAAVKEVYGGCCFRFSTRQLRLSVVGTVKNEFDAGSSATTDAAYFNVAPAL</sequence>
<gene>
    <name evidence="3" type="ORF">TEA_026591</name>
</gene>
<keyword evidence="1" id="KW-0472">Membrane</keyword>
<feature type="signal peptide" evidence="2">
    <location>
        <begin position="1"/>
        <end position="25"/>
    </location>
</feature>
<organism evidence="3 4">
    <name type="scientific">Camellia sinensis var. sinensis</name>
    <name type="common">China tea</name>
    <dbReference type="NCBI Taxonomy" id="542762"/>
    <lineage>
        <taxon>Eukaryota</taxon>
        <taxon>Viridiplantae</taxon>
        <taxon>Streptophyta</taxon>
        <taxon>Embryophyta</taxon>
        <taxon>Tracheophyta</taxon>
        <taxon>Spermatophyta</taxon>
        <taxon>Magnoliopsida</taxon>
        <taxon>eudicotyledons</taxon>
        <taxon>Gunneridae</taxon>
        <taxon>Pentapetalae</taxon>
        <taxon>asterids</taxon>
        <taxon>Ericales</taxon>
        <taxon>Theaceae</taxon>
        <taxon>Camellia</taxon>
    </lineage>
</organism>
<proteinExistence type="predicted"/>
<dbReference type="Proteomes" id="UP000306102">
    <property type="component" value="Unassembled WGS sequence"/>
</dbReference>
<accession>A0A4S4DMN7</accession>
<dbReference type="EMBL" id="SDRB02010798">
    <property type="protein sequence ID" value="THG04261.1"/>
    <property type="molecule type" value="Genomic_DNA"/>
</dbReference>